<evidence type="ECO:0000256" key="7">
    <source>
        <dbReference type="ARBA" id="ARBA00023136"/>
    </source>
</evidence>
<evidence type="ECO:0000256" key="4">
    <source>
        <dbReference type="ARBA" id="ARBA00022452"/>
    </source>
</evidence>
<comment type="similarity">
    <text evidence="2">Belongs to the fimbrial export usher family.</text>
</comment>
<reference evidence="12 13" key="1">
    <citation type="submission" date="2021-08" db="EMBL/GenBank/DDBJ databases">
        <authorList>
            <person name="Peeters C."/>
        </authorList>
    </citation>
    <scope>NUCLEOTIDE SEQUENCE [LARGE SCALE GENOMIC DNA]</scope>
    <source>
        <strain evidence="12 13">LMG 23994</strain>
    </source>
</reference>
<dbReference type="InterPro" id="IPR025885">
    <property type="entry name" value="PapC_N"/>
</dbReference>
<evidence type="ECO:0000256" key="9">
    <source>
        <dbReference type="SAM" id="SignalP"/>
    </source>
</evidence>
<evidence type="ECO:0000259" key="10">
    <source>
        <dbReference type="Pfam" id="PF13953"/>
    </source>
</evidence>
<keyword evidence="6 9" id="KW-0732">Signal</keyword>
<evidence type="ECO:0000256" key="6">
    <source>
        <dbReference type="ARBA" id="ARBA00022729"/>
    </source>
</evidence>
<evidence type="ECO:0000313" key="12">
    <source>
        <dbReference type="EMBL" id="CAG9187411.1"/>
    </source>
</evidence>
<sequence>MQVRRRQRLFPSRLRTCCVVVLSLISMSTARATTTSSGDVEFNDVFLRQPGGGKLDVSRFNRGNVPLPGTYRADLQVNGAWVGMTEITLRQAGNDAGDVQPCFDRMLIERAGVDVTRLPVPSAERLVHAAMADCVTLPELVPGANAAFDNGELRLDLSVPQSFLSRSARGHVDPRYWDEGVTAARLAYNANVYHTESTGVSSTQGYLGLNAGINIGPWRFRHYGSLSYDAVAGNRYQSVQTSVQRSITPMRSQLVVGDAFTDGAMFDSFGFRGVQFATDDRMLPESQRGYAPTVRGIANSNARVQVRQNGNILYETTVAPGTFEIDDLYATGYGGDLEVLVTEADGSVRASFVPYAPVVKALRPGIWRYSVTSGQYRNTGVQSTPLFLQATVQHGISNLLTGYGGMLAAQGYFSIVLGMAMNTRYGAFGADATHATTRLVSQPDRSGQSMRLSYSKMVSPTRTSVTLAAYRYSTSGFLNFADAVATRSLDDAGAVPVPGGVRRGRLQVTISQGMPAGYGNVYLSGSAQDYWNHRGRDTQYQAGYNNSYKRVSYGISAARQINLGTARWENRVMLTVGIPLGRTPHAPYAMTSLQKDSSGVMGVQESLTGTLGADSKFTYGLNASHSSGGGTVTSSVAANAGYVSPIATLTANASHGNHYSQYGAGISGGIVAYAGGVTFSSALGDTVAIVEAADATGARVANANGLRLDPWGHAIVPNLMPFSRNPVEIDPKGLPLDVDLRSTLQQVAPTSGAVVRVRFDTGKGGRAAILRVRMSDGTPLPFGAEVFDADANLAGTVGQDGQLLARGLTRDAGVLTAKWGPLQADTCAFRYALPASTGNPGRALPRADGVCGDHASATVSMKRNHPDAQGAQ</sequence>
<dbReference type="InterPro" id="IPR042186">
    <property type="entry name" value="FimD_plug_dom"/>
</dbReference>
<keyword evidence="7" id="KW-0472">Membrane</keyword>
<evidence type="ECO:0000313" key="13">
    <source>
        <dbReference type="Proteomes" id="UP000701702"/>
    </source>
</evidence>
<comment type="subcellular location">
    <subcellularLocation>
        <location evidence="1">Cell outer membrane</location>
        <topology evidence="1">Multi-pass membrane protein</topology>
    </subcellularLocation>
</comment>
<feature type="domain" description="PapC N-terminal" evidence="11">
    <location>
        <begin position="41"/>
        <end position="191"/>
    </location>
</feature>
<dbReference type="Proteomes" id="UP000701702">
    <property type="component" value="Unassembled WGS sequence"/>
</dbReference>
<comment type="caution">
    <text evidence="12">The sequence shown here is derived from an EMBL/GenBank/DDBJ whole genome shotgun (WGS) entry which is preliminary data.</text>
</comment>
<keyword evidence="4" id="KW-1134">Transmembrane beta strand</keyword>
<feature type="signal peptide" evidence="9">
    <location>
        <begin position="1"/>
        <end position="32"/>
    </location>
</feature>
<evidence type="ECO:0000256" key="1">
    <source>
        <dbReference type="ARBA" id="ARBA00004571"/>
    </source>
</evidence>
<feature type="domain" description="PapC-like C-terminal" evidence="10">
    <location>
        <begin position="770"/>
        <end position="835"/>
    </location>
</feature>
<keyword evidence="3" id="KW-0813">Transport</keyword>
<accession>A0ABM8Y3R8</accession>
<evidence type="ECO:0000256" key="5">
    <source>
        <dbReference type="ARBA" id="ARBA00022692"/>
    </source>
</evidence>
<dbReference type="SUPFAM" id="SSF141729">
    <property type="entry name" value="FimD N-terminal domain-like"/>
    <property type="match status" value="1"/>
</dbReference>
<proteinExistence type="inferred from homology"/>
<keyword evidence="5" id="KW-0812">Transmembrane</keyword>
<dbReference type="PANTHER" id="PTHR30451">
    <property type="entry name" value="OUTER MEMBRANE USHER PROTEIN"/>
    <property type="match status" value="1"/>
</dbReference>
<dbReference type="EMBL" id="CAJZAF010000070">
    <property type="protein sequence ID" value="CAG9187411.1"/>
    <property type="molecule type" value="Genomic_DNA"/>
</dbReference>
<dbReference type="InterPro" id="IPR037224">
    <property type="entry name" value="PapC_N_sf"/>
</dbReference>
<dbReference type="Gene3D" id="2.60.40.2070">
    <property type="match status" value="1"/>
</dbReference>
<evidence type="ECO:0000256" key="3">
    <source>
        <dbReference type="ARBA" id="ARBA00022448"/>
    </source>
</evidence>
<dbReference type="Pfam" id="PF13954">
    <property type="entry name" value="PapC_N"/>
    <property type="match status" value="1"/>
</dbReference>
<feature type="chain" id="PRO_5047279449" evidence="9">
    <location>
        <begin position="33"/>
        <end position="872"/>
    </location>
</feature>
<dbReference type="InterPro" id="IPR000015">
    <property type="entry name" value="Fimb_usher"/>
</dbReference>
<dbReference type="RefSeq" id="WP_224010699.1">
    <property type="nucleotide sequence ID" value="NZ_CAJZAF010000070.1"/>
</dbReference>
<dbReference type="PANTHER" id="PTHR30451:SF20">
    <property type="entry name" value="FIMBRIAE USHER"/>
    <property type="match status" value="1"/>
</dbReference>
<name>A0ABM8Y3R8_9BURK</name>
<dbReference type="Pfam" id="PF13953">
    <property type="entry name" value="PapC_C"/>
    <property type="match status" value="1"/>
</dbReference>
<dbReference type="InterPro" id="IPR025949">
    <property type="entry name" value="PapC-like_C"/>
</dbReference>
<evidence type="ECO:0000259" key="11">
    <source>
        <dbReference type="Pfam" id="PF13954"/>
    </source>
</evidence>
<dbReference type="Gene3D" id="2.60.40.2610">
    <property type="entry name" value="Outer membrane usher protein FimD, plug domain"/>
    <property type="match status" value="1"/>
</dbReference>
<gene>
    <name evidence="12" type="primary">fimD_1</name>
    <name evidence="12" type="ORF">LMG23994_06856</name>
</gene>
<keyword evidence="8" id="KW-0998">Cell outer membrane</keyword>
<dbReference type="Gene3D" id="2.60.40.3110">
    <property type="match status" value="1"/>
</dbReference>
<evidence type="ECO:0000256" key="2">
    <source>
        <dbReference type="ARBA" id="ARBA00008064"/>
    </source>
</evidence>
<evidence type="ECO:0000256" key="8">
    <source>
        <dbReference type="ARBA" id="ARBA00023237"/>
    </source>
</evidence>
<keyword evidence="13" id="KW-1185">Reference proteome</keyword>
<protein>
    <submittedName>
        <fullName evidence="12">Outer membrane usher protein FimD</fullName>
    </submittedName>
</protein>
<dbReference type="Gene3D" id="3.10.20.410">
    <property type="match status" value="1"/>
</dbReference>
<organism evidence="12 13">
    <name type="scientific">Cupriavidus pinatubonensis</name>
    <dbReference type="NCBI Taxonomy" id="248026"/>
    <lineage>
        <taxon>Bacteria</taxon>
        <taxon>Pseudomonadati</taxon>
        <taxon>Pseudomonadota</taxon>
        <taxon>Betaproteobacteria</taxon>
        <taxon>Burkholderiales</taxon>
        <taxon>Burkholderiaceae</taxon>
        <taxon>Cupriavidus</taxon>
    </lineage>
</organism>
<dbReference type="InterPro" id="IPR043142">
    <property type="entry name" value="PapC-like_C_sf"/>
</dbReference>
<dbReference type="Pfam" id="PF00577">
    <property type="entry name" value="Usher"/>
    <property type="match status" value="1"/>
</dbReference>